<dbReference type="GeneID" id="110366385"/>
<evidence type="ECO:0000256" key="6">
    <source>
        <dbReference type="ARBA" id="ARBA00022989"/>
    </source>
</evidence>
<evidence type="ECO:0000256" key="2">
    <source>
        <dbReference type="ARBA" id="ARBA00022427"/>
    </source>
</evidence>
<feature type="transmembrane region" description="Helical" evidence="8">
    <location>
        <begin position="75"/>
        <end position="95"/>
    </location>
</feature>
<dbReference type="GeneTree" id="ENSGT00940000155387"/>
<dbReference type="Proteomes" id="UP000265000">
    <property type="component" value="Unplaced"/>
</dbReference>
<comment type="subcellular location">
    <subcellularLocation>
        <location evidence="8">Cell junction</location>
        <location evidence="8">Tight junction</location>
    </subcellularLocation>
    <subcellularLocation>
        <location evidence="8">Cell membrane</location>
        <topology evidence="8">Multi-pass membrane protein</topology>
    </subcellularLocation>
</comment>
<dbReference type="AlphaFoldDB" id="A0A3Q2P2G3"/>
<protein>
    <recommendedName>
        <fullName evidence="8">Claudin</fullName>
    </recommendedName>
</protein>
<evidence type="ECO:0000256" key="10">
    <source>
        <dbReference type="SAM" id="SignalP"/>
    </source>
</evidence>
<dbReference type="InterPro" id="IPR006187">
    <property type="entry name" value="Claudin"/>
</dbReference>
<dbReference type="PANTHER" id="PTHR12002">
    <property type="entry name" value="CLAUDIN"/>
    <property type="match status" value="1"/>
</dbReference>
<sequence length="204" mass="22111">MASSGLQIVGFLLSLTGVCATIAATFMVEWEKRFQVKELTYEGLWMSCISTTETTTCEIYDSVLKLPTEIQATRLVMVASLFFAALGLIISVFGMKCTRFMDAMPQGKGNAAVTGGILFILSGLLTFIITSWYAGRIVQLNQAAHHLQNKEFGHAVFVSWAGGLFTALGGVLLSLRRCWGSKSSTESIGTSHLLSTTNSKSNYV</sequence>
<comment type="function">
    <text evidence="8">Claudins function as major constituents of the tight junction complexes that regulate the permeability of epithelia.</text>
</comment>
<proteinExistence type="inferred from homology"/>
<comment type="similarity">
    <text evidence="1 8">Belongs to the claudin family.</text>
</comment>
<dbReference type="GO" id="GO:0005923">
    <property type="term" value="C:bicellular tight junction"/>
    <property type="evidence" value="ECO:0007669"/>
    <property type="project" value="UniProtKB-SubCell"/>
</dbReference>
<keyword evidence="6 8" id="KW-1133">Transmembrane helix</keyword>
<name>A0A3Q2P2G3_FUNHE</name>
<evidence type="ECO:0000256" key="9">
    <source>
        <dbReference type="SAM" id="MobiDB-lite"/>
    </source>
</evidence>
<feature type="chain" id="PRO_5018579969" description="Claudin" evidence="10">
    <location>
        <begin position="21"/>
        <end position="204"/>
    </location>
</feature>
<dbReference type="OrthoDB" id="8928700at2759"/>
<dbReference type="InterPro" id="IPR017974">
    <property type="entry name" value="Claudin_CS"/>
</dbReference>
<feature type="signal peptide" evidence="10">
    <location>
        <begin position="1"/>
        <end position="20"/>
    </location>
</feature>
<accession>A0A3Q2P2G3</accession>
<reference evidence="11" key="2">
    <citation type="submission" date="2025-09" db="UniProtKB">
        <authorList>
            <consortium name="Ensembl"/>
        </authorList>
    </citation>
    <scope>IDENTIFICATION</scope>
</reference>
<evidence type="ECO:0000256" key="5">
    <source>
        <dbReference type="ARBA" id="ARBA00022949"/>
    </source>
</evidence>
<feature type="transmembrane region" description="Helical" evidence="8">
    <location>
        <begin position="155"/>
        <end position="175"/>
    </location>
</feature>
<evidence type="ECO:0000313" key="12">
    <source>
        <dbReference type="Proteomes" id="UP000265000"/>
    </source>
</evidence>
<dbReference type="PRINTS" id="PR01077">
    <property type="entry name" value="CLAUDIN"/>
</dbReference>
<evidence type="ECO:0000256" key="1">
    <source>
        <dbReference type="ARBA" id="ARBA00008295"/>
    </source>
</evidence>
<keyword evidence="12" id="KW-1185">Reference proteome</keyword>
<dbReference type="Pfam" id="PF00822">
    <property type="entry name" value="PMP22_Claudin"/>
    <property type="match status" value="1"/>
</dbReference>
<evidence type="ECO:0000256" key="3">
    <source>
        <dbReference type="ARBA" id="ARBA00022475"/>
    </source>
</evidence>
<keyword evidence="2 8" id="KW-0796">Tight junction</keyword>
<evidence type="ECO:0000256" key="7">
    <source>
        <dbReference type="ARBA" id="ARBA00023136"/>
    </source>
</evidence>
<keyword evidence="10" id="KW-0732">Signal</keyword>
<dbReference type="GO" id="GO:0005198">
    <property type="term" value="F:structural molecule activity"/>
    <property type="evidence" value="ECO:0007669"/>
    <property type="project" value="InterPro"/>
</dbReference>
<dbReference type="STRING" id="8078.ENSFHEP00000006194"/>
<evidence type="ECO:0000256" key="8">
    <source>
        <dbReference type="RuleBase" id="RU060637"/>
    </source>
</evidence>
<keyword evidence="4 8" id="KW-0812">Transmembrane</keyword>
<dbReference type="PROSITE" id="PS01346">
    <property type="entry name" value="CLAUDIN"/>
    <property type="match status" value="1"/>
</dbReference>
<feature type="region of interest" description="Disordered" evidence="9">
    <location>
        <begin position="182"/>
        <end position="204"/>
    </location>
</feature>
<evidence type="ECO:0000256" key="4">
    <source>
        <dbReference type="ARBA" id="ARBA00022692"/>
    </source>
</evidence>
<keyword evidence="3 8" id="KW-1003">Cell membrane</keyword>
<keyword evidence="5 8" id="KW-0965">Cell junction</keyword>
<comment type="caution">
    <text evidence="8">Lacks conserved residue(s) required for the propagation of feature annotation.</text>
</comment>
<dbReference type="Gene3D" id="1.20.140.150">
    <property type="match status" value="1"/>
</dbReference>
<dbReference type="RefSeq" id="XP_035997067.1">
    <property type="nucleotide sequence ID" value="XM_036141174.1"/>
</dbReference>
<reference evidence="11" key="1">
    <citation type="submission" date="2025-08" db="UniProtKB">
        <authorList>
            <consortium name="Ensembl"/>
        </authorList>
    </citation>
    <scope>IDENTIFICATION</scope>
</reference>
<dbReference type="Ensembl" id="ENSFHET00000005904.1">
    <property type="protein sequence ID" value="ENSFHEP00000006194.1"/>
    <property type="gene ID" value="ENSFHEG00000007226.1"/>
</dbReference>
<feature type="transmembrane region" description="Helical" evidence="8">
    <location>
        <begin position="116"/>
        <end position="135"/>
    </location>
</feature>
<organism evidence="11 12">
    <name type="scientific">Fundulus heteroclitus</name>
    <name type="common">Killifish</name>
    <name type="synonym">Mummichog</name>
    <dbReference type="NCBI Taxonomy" id="8078"/>
    <lineage>
        <taxon>Eukaryota</taxon>
        <taxon>Metazoa</taxon>
        <taxon>Chordata</taxon>
        <taxon>Craniata</taxon>
        <taxon>Vertebrata</taxon>
        <taxon>Euteleostomi</taxon>
        <taxon>Actinopterygii</taxon>
        <taxon>Neopterygii</taxon>
        <taxon>Teleostei</taxon>
        <taxon>Neoteleostei</taxon>
        <taxon>Acanthomorphata</taxon>
        <taxon>Ovalentaria</taxon>
        <taxon>Atherinomorphae</taxon>
        <taxon>Cyprinodontiformes</taxon>
        <taxon>Fundulidae</taxon>
        <taxon>Fundulus</taxon>
    </lineage>
</organism>
<dbReference type="InterPro" id="IPR004031">
    <property type="entry name" value="PMP22/EMP/MP20/Claudin"/>
</dbReference>
<dbReference type="GO" id="GO:0005886">
    <property type="term" value="C:plasma membrane"/>
    <property type="evidence" value="ECO:0007669"/>
    <property type="project" value="UniProtKB-SubCell"/>
</dbReference>
<evidence type="ECO:0000313" key="11">
    <source>
        <dbReference type="Ensembl" id="ENSFHEP00000006194.1"/>
    </source>
</evidence>
<keyword evidence="7 8" id="KW-0472">Membrane</keyword>